<feature type="compositionally biased region" description="Basic and acidic residues" evidence="1">
    <location>
        <begin position="51"/>
        <end position="85"/>
    </location>
</feature>
<evidence type="ECO:0000313" key="2">
    <source>
        <dbReference type="EMBL" id="KAH3805970.1"/>
    </source>
</evidence>
<feature type="region of interest" description="Disordered" evidence="1">
    <location>
        <begin position="48"/>
        <end position="85"/>
    </location>
</feature>
<comment type="caution">
    <text evidence="2">The sequence shown here is derived from an EMBL/GenBank/DDBJ whole genome shotgun (WGS) entry which is preliminary data.</text>
</comment>
<accession>A0A9D4JBS0</accession>
<dbReference type="AlphaFoldDB" id="A0A9D4JBS0"/>
<evidence type="ECO:0000313" key="3">
    <source>
        <dbReference type="Proteomes" id="UP000828390"/>
    </source>
</evidence>
<reference evidence="2" key="2">
    <citation type="submission" date="2020-11" db="EMBL/GenBank/DDBJ databases">
        <authorList>
            <person name="McCartney M.A."/>
            <person name="Auch B."/>
            <person name="Kono T."/>
            <person name="Mallez S."/>
            <person name="Becker A."/>
            <person name="Gohl D.M."/>
            <person name="Silverstein K.A.T."/>
            <person name="Koren S."/>
            <person name="Bechman K.B."/>
            <person name="Herman A."/>
            <person name="Abrahante J.E."/>
            <person name="Garbe J."/>
        </authorList>
    </citation>
    <scope>NUCLEOTIDE SEQUENCE</scope>
    <source>
        <strain evidence="2">Duluth1</strain>
        <tissue evidence="2">Whole animal</tissue>
    </source>
</reference>
<dbReference type="Proteomes" id="UP000828390">
    <property type="component" value="Unassembled WGS sequence"/>
</dbReference>
<proteinExistence type="predicted"/>
<evidence type="ECO:0000256" key="1">
    <source>
        <dbReference type="SAM" id="MobiDB-lite"/>
    </source>
</evidence>
<reference evidence="2" key="1">
    <citation type="journal article" date="2019" name="bioRxiv">
        <title>The Genome of the Zebra Mussel, Dreissena polymorpha: A Resource for Invasive Species Research.</title>
        <authorList>
            <person name="McCartney M.A."/>
            <person name="Auch B."/>
            <person name="Kono T."/>
            <person name="Mallez S."/>
            <person name="Zhang Y."/>
            <person name="Obille A."/>
            <person name="Becker A."/>
            <person name="Abrahante J.E."/>
            <person name="Garbe J."/>
            <person name="Badalamenti J.P."/>
            <person name="Herman A."/>
            <person name="Mangelson H."/>
            <person name="Liachko I."/>
            <person name="Sullivan S."/>
            <person name="Sone E.D."/>
            <person name="Koren S."/>
            <person name="Silverstein K.A.T."/>
            <person name="Beckman K.B."/>
            <person name="Gohl D.M."/>
        </authorList>
    </citation>
    <scope>NUCLEOTIDE SEQUENCE</scope>
    <source>
        <strain evidence="2">Duluth1</strain>
        <tissue evidence="2">Whole animal</tissue>
    </source>
</reference>
<organism evidence="2 3">
    <name type="scientific">Dreissena polymorpha</name>
    <name type="common">Zebra mussel</name>
    <name type="synonym">Mytilus polymorpha</name>
    <dbReference type="NCBI Taxonomy" id="45954"/>
    <lineage>
        <taxon>Eukaryota</taxon>
        <taxon>Metazoa</taxon>
        <taxon>Spiralia</taxon>
        <taxon>Lophotrochozoa</taxon>
        <taxon>Mollusca</taxon>
        <taxon>Bivalvia</taxon>
        <taxon>Autobranchia</taxon>
        <taxon>Heteroconchia</taxon>
        <taxon>Euheterodonta</taxon>
        <taxon>Imparidentia</taxon>
        <taxon>Neoheterodontei</taxon>
        <taxon>Myida</taxon>
        <taxon>Dreissenoidea</taxon>
        <taxon>Dreissenidae</taxon>
        <taxon>Dreissena</taxon>
    </lineage>
</organism>
<keyword evidence="3" id="KW-1185">Reference proteome</keyword>
<protein>
    <submittedName>
        <fullName evidence="2">Uncharacterized protein</fullName>
    </submittedName>
</protein>
<name>A0A9D4JBS0_DREPO</name>
<sequence>MTWKRHVDQLRATEIQNYSGIKVPVLTHLEISLYAGNTDVSELQSTPKPIEINEYRQNRSNDTDLRLPERRYPLRNRRPPERLQY</sequence>
<dbReference type="EMBL" id="JAIWYP010000006">
    <property type="protein sequence ID" value="KAH3805970.1"/>
    <property type="molecule type" value="Genomic_DNA"/>
</dbReference>
<gene>
    <name evidence="2" type="ORF">DPMN_134280</name>
</gene>